<dbReference type="SUPFAM" id="SSF63829">
    <property type="entry name" value="Calcium-dependent phosphotriesterase"/>
    <property type="match status" value="1"/>
</dbReference>
<evidence type="ECO:0008006" key="5">
    <source>
        <dbReference type="Google" id="ProtNLM"/>
    </source>
</evidence>
<dbReference type="GO" id="GO:0005576">
    <property type="term" value="C:extracellular region"/>
    <property type="evidence" value="ECO:0007669"/>
    <property type="project" value="TreeGrafter"/>
</dbReference>
<evidence type="ECO:0000313" key="4">
    <source>
        <dbReference type="EMBL" id="SVD07172.1"/>
    </source>
</evidence>
<dbReference type="EMBL" id="UINC01127802">
    <property type="protein sequence ID" value="SVD07172.1"/>
    <property type="molecule type" value="Genomic_DNA"/>
</dbReference>
<dbReference type="CDD" id="cd14958">
    <property type="entry name" value="NHL_PAL_like"/>
    <property type="match status" value="1"/>
</dbReference>
<protein>
    <recommendedName>
        <fullName evidence="5">SMP-30/Gluconolactonase/LRE-like region domain-containing protein</fullName>
    </recommendedName>
</protein>
<evidence type="ECO:0000256" key="2">
    <source>
        <dbReference type="ARBA" id="ARBA00022737"/>
    </source>
</evidence>
<accession>A0A382SC85</accession>
<proteinExistence type="predicted"/>
<sequence length="309" mass="32639">MMNLYVPLLGAILALTVPSFNVEAQSGRNPYRPADGLQAGTGPGLIGEGWAKMPGGRALGSPGGVNIDVDGEHLWAIIRCGDDGTPRGSQTYCDESDLDPIVRFDPQGNVVAEFGSRMFAWPHGLHVDREGNVWVTEAGGGESPSGQAFGHQVFKFSSQGDLLMTLGEAGVPGDGPNHLTAPSDVITAANGDIFVADGHNAGGNNRIVKYSPDGTFIKAFAGTGYGPGQLMGPHAIAMDPSGRIFVADRGNKRIVIFDQEGVHLSTWTQFGMPSDIWIDDDGTIYVADSESDMTQNPGWEKGIRVGDVE</sequence>
<organism evidence="4">
    <name type="scientific">marine metagenome</name>
    <dbReference type="NCBI Taxonomy" id="408172"/>
    <lineage>
        <taxon>unclassified sequences</taxon>
        <taxon>metagenomes</taxon>
        <taxon>ecological metagenomes</taxon>
    </lineage>
</organism>
<dbReference type="InterPro" id="IPR011042">
    <property type="entry name" value="6-blade_b-propeller_TolB-like"/>
</dbReference>
<keyword evidence="2" id="KW-0677">Repeat</keyword>
<dbReference type="PROSITE" id="PS51125">
    <property type="entry name" value="NHL"/>
    <property type="match status" value="2"/>
</dbReference>
<dbReference type="Pfam" id="PF01436">
    <property type="entry name" value="NHL"/>
    <property type="match status" value="1"/>
</dbReference>
<dbReference type="PANTHER" id="PTHR10680">
    <property type="entry name" value="PEPTIDYL-GLYCINE ALPHA-AMIDATING MONOOXYGENASE"/>
    <property type="match status" value="1"/>
</dbReference>
<keyword evidence="1" id="KW-0732">Signal</keyword>
<name>A0A382SC85_9ZZZZ</name>
<dbReference type="PANTHER" id="PTHR10680:SF28">
    <property type="entry name" value="SMP-30_GLUCONOLACTONASE_LRE-LIKE REGION DOMAIN-CONTAINING PROTEIN"/>
    <property type="match status" value="1"/>
</dbReference>
<dbReference type="Gene3D" id="2.120.10.30">
    <property type="entry name" value="TolB, C-terminal domain"/>
    <property type="match status" value="1"/>
</dbReference>
<reference evidence="4" key="1">
    <citation type="submission" date="2018-05" db="EMBL/GenBank/DDBJ databases">
        <authorList>
            <person name="Lanie J.A."/>
            <person name="Ng W.-L."/>
            <person name="Kazmierczak K.M."/>
            <person name="Andrzejewski T.M."/>
            <person name="Davidsen T.M."/>
            <person name="Wayne K.J."/>
            <person name="Tettelin H."/>
            <person name="Glass J.I."/>
            <person name="Rusch D."/>
            <person name="Podicherti R."/>
            <person name="Tsui H.-C.T."/>
            <person name="Winkler M.E."/>
        </authorList>
    </citation>
    <scope>NUCLEOTIDE SEQUENCE</scope>
</reference>
<evidence type="ECO:0000256" key="1">
    <source>
        <dbReference type="ARBA" id="ARBA00022729"/>
    </source>
</evidence>
<gene>
    <name evidence="4" type="ORF">METZ01_LOCUS360026</name>
</gene>
<evidence type="ECO:0000256" key="3">
    <source>
        <dbReference type="ARBA" id="ARBA00023180"/>
    </source>
</evidence>
<dbReference type="InterPro" id="IPR001258">
    <property type="entry name" value="NHL_repeat"/>
</dbReference>
<keyword evidence="3" id="KW-0325">Glycoprotein</keyword>
<dbReference type="AlphaFoldDB" id="A0A382SC85"/>
<feature type="non-terminal residue" evidence="4">
    <location>
        <position position="309"/>
    </location>
</feature>